<dbReference type="GeneID" id="100891885"/>
<feature type="region of interest" description="Disordered" evidence="1">
    <location>
        <begin position="155"/>
        <end position="299"/>
    </location>
</feature>
<dbReference type="RefSeq" id="XP_030840702.1">
    <property type="nucleotide sequence ID" value="XM_030984842.1"/>
</dbReference>
<proteinExistence type="predicted"/>
<keyword evidence="2" id="KW-0812">Transmembrane</keyword>
<keyword evidence="4" id="KW-1185">Reference proteome</keyword>
<organism evidence="3 4">
    <name type="scientific">Strongylocentrotus purpuratus</name>
    <name type="common">Purple sea urchin</name>
    <dbReference type="NCBI Taxonomy" id="7668"/>
    <lineage>
        <taxon>Eukaryota</taxon>
        <taxon>Metazoa</taxon>
        <taxon>Echinodermata</taxon>
        <taxon>Eleutherozoa</taxon>
        <taxon>Echinozoa</taxon>
        <taxon>Echinoidea</taxon>
        <taxon>Euechinoidea</taxon>
        <taxon>Echinacea</taxon>
        <taxon>Camarodonta</taxon>
        <taxon>Echinidea</taxon>
        <taxon>Strongylocentrotidae</taxon>
        <taxon>Strongylocentrotus</taxon>
    </lineage>
</organism>
<dbReference type="AlphaFoldDB" id="A0A7M7NTY7"/>
<name>A0A7M7NTY7_STRPU</name>
<keyword evidence="2" id="KW-0472">Membrane</keyword>
<feature type="compositionally biased region" description="Basic and acidic residues" evidence="1">
    <location>
        <begin position="204"/>
        <end position="215"/>
    </location>
</feature>
<dbReference type="Proteomes" id="UP000007110">
    <property type="component" value="Unassembled WGS sequence"/>
</dbReference>
<dbReference type="KEGG" id="spu:100891885"/>
<feature type="compositionally biased region" description="Basic and acidic residues" evidence="1">
    <location>
        <begin position="165"/>
        <end position="177"/>
    </location>
</feature>
<evidence type="ECO:0000313" key="3">
    <source>
        <dbReference type="EnsemblMetazoa" id="XP_030840702"/>
    </source>
</evidence>
<reference evidence="4" key="1">
    <citation type="submission" date="2015-02" db="EMBL/GenBank/DDBJ databases">
        <title>Genome sequencing for Strongylocentrotus purpuratus.</title>
        <authorList>
            <person name="Murali S."/>
            <person name="Liu Y."/>
            <person name="Vee V."/>
            <person name="English A."/>
            <person name="Wang M."/>
            <person name="Skinner E."/>
            <person name="Han Y."/>
            <person name="Muzny D.M."/>
            <person name="Worley K.C."/>
            <person name="Gibbs R.A."/>
        </authorList>
    </citation>
    <scope>NUCLEOTIDE SEQUENCE</scope>
</reference>
<feature type="transmembrane region" description="Helical" evidence="2">
    <location>
        <begin position="126"/>
        <end position="149"/>
    </location>
</feature>
<reference evidence="3" key="2">
    <citation type="submission" date="2021-01" db="UniProtKB">
        <authorList>
            <consortium name="EnsemblMetazoa"/>
        </authorList>
    </citation>
    <scope>IDENTIFICATION</scope>
</reference>
<feature type="compositionally biased region" description="Polar residues" evidence="1">
    <location>
        <begin position="243"/>
        <end position="256"/>
    </location>
</feature>
<protein>
    <submittedName>
        <fullName evidence="3">Uncharacterized protein</fullName>
    </submittedName>
</protein>
<feature type="compositionally biased region" description="Basic residues" evidence="1">
    <location>
        <begin position="155"/>
        <end position="164"/>
    </location>
</feature>
<dbReference type="InParanoid" id="A0A7M7NTY7"/>
<feature type="compositionally biased region" description="Low complexity" evidence="1">
    <location>
        <begin position="224"/>
        <end position="236"/>
    </location>
</feature>
<accession>A0A7M7NTY7</accession>
<dbReference type="EnsemblMetazoa" id="XM_030984842">
    <property type="protein sequence ID" value="XP_030840702"/>
    <property type="gene ID" value="LOC100891885"/>
</dbReference>
<evidence type="ECO:0000256" key="1">
    <source>
        <dbReference type="SAM" id="MobiDB-lite"/>
    </source>
</evidence>
<keyword evidence="2" id="KW-1133">Transmembrane helix</keyword>
<evidence type="ECO:0000313" key="4">
    <source>
        <dbReference type="Proteomes" id="UP000007110"/>
    </source>
</evidence>
<sequence>MGKHEYRGVRAQRALNLAAARREDRDKIKRVKYGYSDPGQPEFYPRSLARPTTARPQSAGLAMRRAEASDIGLDMGPTPDKPKVTVRAKTWQYLHTCIGVMAAIMVGIGLLVGVTAHWTTSRAGQAGIGLICGGVGMVLGVVIFAFIRLKHSKMKDKRREKKKVKADLEAGQKDGKRIQFKTEGTAQDVPMRPMSSRKKRKKRTEHETEKEKEDTNSYEESVANDETTADTTSDTAGIVPRSVSRTSMNLQGSINMSAIPEDQEEEENDKASSAKATMESKDMDSDSIPGVIVASGEDT</sequence>
<feature type="transmembrane region" description="Helical" evidence="2">
    <location>
        <begin position="93"/>
        <end position="114"/>
    </location>
</feature>
<evidence type="ECO:0000256" key="2">
    <source>
        <dbReference type="SAM" id="Phobius"/>
    </source>
</evidence>